<dbReference type="GO" id="GO:0005524">
    <property type="term" value="F:ATP binding"/>
    <property type="evidence" value="ECO:0007669"/>
    <property type="project" value="UniProtKB-UniRule"/>
</dbReference>
<evidence type="ECO:0000256" key="6">
    <source>
        <dbReference type="ARBA" id="ARBA00022840"/>
    </source>
</evidence>
<dbReference type="RefSeq" id="WP_151568957.1">
    <property type="nucleotide sequence ID" value="NZ_WBMT01000027.1"/>
</dbReference>
<dbReference type="EC" id="2.7.11.1" evidence="1"/>
<organism evidence="9 10">
    <name type="scientific">Actinomadura rudentiformis</name>
    <dbReference type="NCBI Taxonomy" id="359158"/>
    <lineage>
        <taxon>Bacteria</taxon>
        <taxon>Bacillati</taxon>
        <taxon>Actinomycetota</taxon>
        <taxon>Actinomycetes</taxon>
        <taxon>Streptosporangiales</taxon>
        <taxon>Thermomonosporaceae</taxon>
        <taxon>Actinomadura</taxon>
    </lineage>
</organism>
<evidence type="ECO:0000256" key="7">
    <source>
        <dbReference type="PROSITE-ProRule" id="PRU10141"/>
    </source>
</evidence>
<keyword evidence="2 9" id="KW-0723">Serine/threonine-protein kinase</keyword>
<dbReference type="InterPro" id="IPR017441">
    <property type="entry name" value="Protein_kinase_ATP_BS"/>
</dbReference>
<gene>
    <name evidence="9" type="ORF">F8566_42865</name>
</gene>
<reference evidence="9 10" key="1">
    <citation type="submission" date="2019-09" db="EMBL/GenBank/DDBJ databases">
        <title>Actinomadura physcomitrii sp. nov., a novel actinomycete isolated from moss [Physcomitrium sphaericum (Ludw) Fuernr].</title>
        <authorList>
            <person name="Zhuang X."/>
            <person name="Liu C."/>
        </authorList>
    </citation>
    <scope>NUCLEOTIDE SEQUENCE [LARGE SCALE GENOMIC DNA]</scope>
    <source>
        <strain evidence="9 10">HMC1</strain>
    </source>
</reference>
<evidence type="ECO:0000256" key="5">
    <source>
        <dbReference type="ARBA" id="ARBA00022777"/>
    </source>
</evidence>
<keyword evidence="10" id="KW-1185">Reference proteome</keyword>
<name>A0A6H9YPK6_9ACTN</name>
<dbReference type="InterPro" id="IPR000719">
    <property type="entry name" value="Prot_kinase_dom"/>
</dbReference>
<proteinExistence type="predicted"/>
<evidence type="ECO:0000256" key="2">
    <source>
        <dbReference type="ARBA" id="ARBA00022527"/>
    </source>
</evidence>
<feature type="binding site" evidence="7">
    <location>
        <position position="42"/>
    </location>
    <ligand>
        <name>ATP</name>
        <dbReference type="ChEBI" id="CHEBI:30616"/>
    </ligand>
</feature>
<dbReference type="SUPFAM" id="SSF56112">
    <property type="entry name" value="Protein kinase-like (PK-like)"/>
    <property type="match status" value="1"/>
</dbReference>
<evidence type="ECO:0000313" key="10">
    <source>
        <dbReference type="Proteomes" id="UP000468735"/>
    </source>
</evidence>
<evidence type="ECO:0000256" key="4">
    <source>
        <dbReference type="ARBA" id="ARBA00022741"/>
    </source>
</evidence>
<dbReference type="EMBL" id="WBMT01000027">
    <property type="protein sequence ID" value="KAB2341043.1"/>
    <property type="molecule type" value="Genomic_DNA"/>
</dbReference>
<dbReference type="OrthoDB" id="9762169at2"/>
<dbReference type="CDD" id="cd14014">
    <property type="entry name" value="STKc_PknB_like"/>
    <property type="match status" value="1"/>
</dbReference>
<dbReference type="InterPro" id="IPR011009">
    <property type="entry name" value="Kinase-like_dom_sf"/>
</dbReference>
<keyword evidence="5 9" id="KW-0418">Kinase</keyword>
<keyword evidence="6 7" id="KW-0067">ATP-binding</keyword>
<dbReference type="PANTHER" id="PTHR43289">
    <property type="entry name" value="MITOGEN-ACTIVATED PROTEIN KINASE KINASE KINASE 20-RELATED"/>
    <property type="match status" value="1"/>
</dbReference>
<protein>
    <recommendedName>
        <fullName evidence="1">non-specific serine/threonine protein kinase</fullName>
        <ecNumber evidence="1">2.7.11.1</ecNumber>
    </recommendedName>
</protein>
<sequence length="272" mass="28456">MGGDLGRVLAGRYRLLALLGRGGTGAVWRARDERLDREVAVKEVRPPARPDAGWPARLDREAGAAARLAHPGIVTVHERITGEDGRPWIVMELVRGWSLEALLRTGGPLPPARVAGIGLQLLGALQAAHGAGVTHCGIKPANVMLDGDRAVLTDFGMAAAGGQVILPWRAALAGTPAFLSPEQVGGLPGTAESDLWSLGATLFAAVEGRPPYAGDCAGAVCVAIATREPARPLRAGPLEPALTGLLRRDPAERLSLDQVRDLLVLPARRAAR</sequence>
<evidence type="ECO:0000256" key="1">
    <source>
        <dbReference type="ARBA" id="ARBA00012513"/>
    </source>
</evidence>
<dbReference type="AlphaFoldDB" id="A0A6H9YPK6"/>
<dbReference type="PROSITE" id="PS00107">
    <property type="entry name" value="PROTEIN_KINASE_ATP"/>
    <property type="match status" value="1"/>
</dbReference>
<keyword evidence="4 7" id="KW-0547">Nucleotide-binding</keyword>
<dbReference type="Gene3D" id="3.30.200.20">
    <property type="entry name" value="Phosphorylase Kinase, domain 1"/>
    <property type="match status" value="1"/>
</dbReference>
<accession>A0A6H9YPK6</accession>
<evidence type="ECO:0000313" key="9">
    <source>
        <dbReference type="EMBL" id="KAB2341043.1"/>
    </source>
</evidence>
<feature type="domain" description="Protein kinase" evidence="8">
    <location>
        <begin position="13"/>
        <end position="265"/>
    </location>
</feature>
<dbReference type="PANTHER" id="PTHR43289:SF6">
    <property type="entry name" value="SERINE_THREONINE-PROTEIN KINASE NEKL-3"/>
    <property type="match status" value="1"/>
</dbReference>
<dbReference type="Proteomes" id="UP000468735">
    <property type="component" value="Unassembled WGS sequence"/>
</dbReference>
<evidence type="ECO:0000256" key="3">
    <source>
        <dbReference type="ARBA" id="ARBA00022679"/>
    </source>
</evidence>
<dbReference type="GO" id="GO:0004674">
    <property type="term" value="F:protein serine/threonine kinase activity"/>
    <property type="evidence" value="ECO:0007669"/>
    <property type="project" value="UniProtKB-KW"/>
</dbReference>
<comment type="caution">
    <text evidence="9">The sequence shown here is derived from an EMBL/GenBank/DDBJ whole genome shotgun (WGS) entry which is preliminary data.</text>
</comment>
<dbReference type="PROSITE" id="PS50011">
    <property type="entry name" value="PROTEIN_KINASE_DOM"/>
    <property type="match status" value="1"/>
</dbReference>
<dbReference type="Gene3D" id="1.10.510.10">
    <property type="entry name" value="Transferase(Phosphotransferase) domain 1"/>
    <property type="match status" value="1"/>
</dbReference>
<keyword evidence="3" id="KW-0808">Transferase</keyword>
<dbReference type="Pfam" id="PF00069">
    <property type="entry name" value="Pkinase"/>
    <property type="match status" value="1"/>
</dbReference>
<evidence type="ECO:0000259" key="8">
    <source>
        <dbReference type="PROSITE" id="PS50011"/>
    </source>
</evidence>